<accession>A0A2L2U2I4</accession>
<evidence type="ECO:0000313" key="1">
    <source>
        <dbReference type="EMBL" id="CEI69810.1"/>
    </source>
</evidence>
<protein>
    <submittedName>
        <fullName evidence="1">Uncharacterized protein</fullName>
    </submittedName>
</protein>
<reference evidence="2" key="1">
    <citation type="submission" date="2014-10" db="EMBL/GenBank/DDBJ databases">
        <authorList>
            <person name="King R."/>
        </authorList>
    </citation>
    <scope>NUCLEOTIDE SEQUENCE [LARGE SCALE GENOMIC DNA]</scope>
    <source>
        <strain evidence="2">A3/5</strain>
    </source>
</reference>
<dbReference type="Proteomes" id="UP000245910">
    <property type="component" value="Chromosome III"/>
</dbReference>
<evidence type="ECO:0000313" key="2">
    <source>
        <dbReference type="Proteomes" id="UP000245910"/>
    </source>
</evidence>
<dbReference type="AlphaFoldDB" id="A0A2L2U2I4"/>
<keyword evidence="2" id="KW-1185">Reference proteome</keyword>
<name>A0A2L2U2I4_9HYPO</name>
<organism evidence="1 2">
    <name type="scientific">Fusarium venenatum</name>
    <dbReference type="NCBI Taxonomy" id="56646"/>
    <lineage>
        <taxon>Eukaryota</taxon>
        <taxon>Fungi</taxon>
        <taxon>Dikarya</taxon>
        <taxon>Ascomycota</taxon>
        <taxon>Pezizomycotina</taxon>
        <taxon>Sordariomycetes</taxon>
        <taxon>Hypocreomycetidae</taxon>
        <taxon>Hypocreales</taxon>
        <taxon>Nectriaceae</taxon>
        <taxon>Fusarium</taxon>
    </lineage>
</organism>
<dbReference type="EMBL" id="LN649231">
    <property type="protein sequence ID" value="CEI69810.1"/>
    <property type="molecule type" value="Genomic_DNA"/>
</dbReference>
<sequence>MSISPLPAVMLQKKVKQSEARSVEVRLVVGGCPILAPELPMATSVPPELSRRGGASYHVQKASISDTLLMRQSQPAHKTFWGAKRAGGVICGNCL</sequence>
<proteinExistence type="predicted"/>